<dbReference type="SUPFAM" id="SSF54506">
    <property type="entry name" value="Diaminopimelate epimerase-like"/>
    <property type="match status" value="1"/>
</dbReference>
<evidence type="ECO:0000313" key="2">
    <source>
        <dbReference type="Proteomes" id="UP001165042"/>
    </source>
</evidence>
<reference evidence="1" key="1">
    <citation type="submission" date="2023-02" db="EMBL/GenBank/DDBJ databases">
        <title>Actinokineospora globicatena NBRC 15670.</title>
        <authorList>
            <person name="Ichikawa N."/>
            <person name="Sato H."/>
            <person name="Tonouchi N."/>
        </authorList>
    </citation>
    <scope>NUCLEOTIDE SEQUENCE</scope>
    <source>
        <strain evidence="1">NBRC 15670</strain>
    </source>
</reference>
<protein>
    <recommendedName>
        <fullName evidence="3">Phenazine biosynthesis protein PhzF family</fullName>
    </recommendedName>
</protein>
<dbReference type="RefSeq" id="WP_285606872.1">
    <property type="nucleotide sequence ID" value="NZ_BSSD01000001.1"/>
</dbReference>
<dbReference type="EMBL" id="BSSD01000001">
    <property type="protein sequence ID" value="GLW89530.1"/>
    <property type="molecule type" value="Genomic_DNA"/>
</dbReference>
<gene>
    <name evidence="1" type="ORF">Aglo03_03460</name>
</gene>
<dbReference type="Proteomes" id="UP001165042">
    <property type="component" value="Unassembled WGS sequence"/>
</dbReference>
<sequence>MRATESPALATAVDMFGVEAGKGSGLEVMFSTDDQAAAVRAKESSADEIALVSLCTRAGRTFASRVFNAQGETPFATHSLAGVAACLVSEGRLDPGAVGRITEAGCQWLWTDGRQVRVPFDGPALYEEIDIPQQGKGIVAGVGRAFTFVQVDQDPRTLPAPELTDLTDLTLFHWDRERGEVLARVFAPGFGIPEDAGCLPVAAALGVVAITLDPEKRGHPVTVRQVTKNGTESVFICVSAVDDGTANVNVIGRVWVAGEEQA</sequence>
<keyword evidence="2" id="KW-1185">Reference proteome</keyword>
<evidence type="ECO:0000313" key="1">
    <source>
        <dbReference type="EMBL" id="GLW89530.1"/>
    </source>
</evidence>
<name>A0A9W6QIX8_9PSEU</name>
<dbReference type="AlphaFoldDB" id="A0A9W6QIX8"/>
<comment type="caution">
    <text evidence="1">The sequence shown here is derived from an EMBL/GenBank/DDBJ whole genome shotgun (WGS) entry which is preliminary data.</text>
</comment>
<proteinExistence type="predicted"/>
<dbReference type="Gene3D" id="3.10.310.10">
    <property type="entry name" value="Diaminopimelate Epimerase, Chain A, domain 1"/>
    <property type="match status" value="2"/>
</dbReference>
<organism evidence="1 2">
    <name type="scientific">Actinokineospora globicatena</name>
    <dbReference type="NCBI Taxonomy" id="103729"/>
    <lineage>
        <taxon>Bacteria</taxon>
        <taxon>Bacillati</taxon>
        <taxon>Actinomycetota</taxon>
        <taxon>Actinomycetes</taxon>
        <taxon>Pseudonocardiales</taxon>
        <taxon>Pseudonocardiaceae</taxon>
        <taxon>Actinokineospora</taxon>
    </lineage>
</organism>
<evidence type="ECO:0008006" key="3">
    <source>
        <dbReference type="Google" id="ProtNLM"/>
    </source>
</evidence>
<accession>A0A9W6QIX8</accession>